<feature type="compositionally biased region" description="Basic and acidic residues" evidence="1">
    <location>
        <begin position="101"/>
        <end position="110"/>
    </location>
</feature>
<feature type="region of interest" description="Disordered" evidence="1">
    <location>
        <begin position="73"/>
        <end position="123"/>
    </location>
</feature>
<dbReference type="SMART" id="SM00325">
    <property type="entry name" value="RhoGEF"/>
    <property type="match status" value="1"/>
</dbReference>
<sequence>MPGMPLLENPASPAPYDSGVDTMLLQSLDQELQAFNVRASFVGDTSSSDRSSRTLSEPSDEILAQLFSHMSVEQKAPPSADSFSRLVNGTPLQAEPPLVHGHNDGQHNDADADADNDDDDDADDMDMMAERRAASLKEMLGTERSYVRGLKRLCETFLYPLRSGSNQRQGLLNNVRQGLISVRGTLKRDRQASLPAITPGRPVDAVQTRAHVAISNADLNMLFGNVETILAMHKRAQRMMEERYRDWSDDVPLSDIYKYLLTTMPQYQVYVENFTHACATLQRLTSQSKDFRRFVKQQDDSSLDSTNLKAYLNLPLRRIGRYFNHFNQQLAHMPPSHPDYAAMSALLKEFSRASTMIAASVTATERRLQLSDLEQLITGLPRWTSGKHQLIYAEKLHHFTMVGEGSQRVTHFVMLLDDRIIWALETGPDRYVFKGQLMLLEAFVTDLADTAFYAHAFRVVSGDGNEAVF</sequence>
<protein>
    <submittedName>
        <fullName evidence="3">Dbl homology domain-containing protein</fullName>
    </submittedName>
</protein>
<keyword evidence="4" id="KW-1185">Reference proteome</keyword>
<name>A0A4V1J1R9_9FUNG</name>
<dbReference type="Proteomes" id="UP000278143">
    <property type="component" value="Unassembled WGS sequence"/>
</dbReference>
<feature type="compositionally biased region" description="Polar residues" evidence="1">
    <location>
        <begin position="81"/>
        <end position="91"/>
    </location>
</feature>
<feature type="domain" description="DH" evidence="2">
    <location>
        <begin position="131"/>
        <end position="360"/>
    </location>
</feature>
<feature type="compositionally biased region" description="Acidic residues" evidence="1">
    <location>
        <begin position="111"/>
        <end position="123"/>
    </location>
</feature>
<evidence type="ECO:0000313" key="4">
    <source>
        <dbReference type="Proteomes" id="UP000278143"/>
    </source>
</evidence>
<reference evidence="4" key="1">
    <citation type="journal article" date="2018" name="Nat. Microbiol.">
        <title>Leveraging single-cell genomics to expand the fungal tree of life.</title>
        <authorList>
            <person name="Ahrendt S.R."/>
            <person name="Quandt C.A."/>
            <person name="Ciobanu D."/>
            <person name="Clum A."/>
            <person name="Salamov A."/>
            <person name="Andreopoulos B."/>
            <person name="Cheng J.F."/>
            <person name="Woyke T."/>
            <person name="Pelin A."/>
            <person name="Henrissat B."/>
            <person name="Reynolds N.K."/>
            <person name="Benny G.L."/>
            <person name="Smith M.E."/>
            <person name="James T.Y."/>
            <person name="Grigoriev I.V."/>
        </authorList>
    </citation>
    <scope>NUCLEOTIDE SEQUENCE [LARGE SCALE GENOMIC DNA]</scope>
    <source>
        <strain evidence="4">Benny S71-1</strain>
    </source>
</reference>
<dbReference type="PANTHER" id="PTHR12673">
    <property type="entry name" value="FACIOGENITAL DYSPLASIA PROTEIN"/>
    <property type="match status" value="1"/>
</dbReference>
<dbReference type="GO" id="GO:0005085">
    <property type="term" value="F:guanyl-nucleotide exchange factor activity"/>
    <property type="evidence" value="ECO:0007669"/>
    <property type="project" value="InterPro"/>
</dbReference>
<gene>
    <name evidence="3" type="ORF">SYNPS1DRAFT_22129</name>
</gene>
<organism evidence="3 4">
    <name type="scientific">Syncephalis pseudoplumigaleata</name>
    <dbReference type="NCBI Taxonomy" id="1712513"/>
    <lineage>
        <taxon>Eukaryota</taxon>
        <taxon>Fungi</taxon>
        <taxon>Fungi incertae sedis</taxon>
        <taxon>Zoopagomycota</taxon>
        <taxon>Zoopagomycotina</taxon>
        <taxon>Zoopagomycetes</taxon>
        <taxon>Zoopagales</taxon>
        <taxon>Piptocephalidaceae</taxon>
        <taxon>Syncephalis</taxon>
    </lineage>
</organism>
<dbReference type="Pfam" id="PF00621">
    <property type="entry name" value="RhoGEF"/>
    <property type="match status" value="1"/>
</dbReference>
<dbReference type="InterPro" id="IPR000219">
    <property type="entry name" value="DH_dom"/>
</dbReference>
<dbReference type="Gene3D" id="1.20.900.10">
    <property type="entry name" value="Dbl homology (DH) domain"/>
    <property type="match status" value="1"/>
</dbReference>
<dbReference type="InterPro" id="IPR035899">
    <property type="entry name" value="DBL_dom_sf"/>
</dbReference>
<accession>A0A4V1J1R9</accession>
<dbReference type="AlphaFoldDB" id="A0A4V1J1R9"/>
<evidence type="ECO:0000259" key="2">
    <source>
        <dbReference type="PROSITE" id="PS50010"/>
    </source>
</evidence>
<dbReference type="InterPro" id="IPR051092">
    <property type="entry name" value="FYVE_RhoGEF_PH"/>
</dbReference>
<evidence type="ECO:0000313" key="3">
    <source>
        <dbReference type="EMBL" id="RKP26019.1"/>
    </source>
</evidence>
<dbReference type="SUPFAM" id="SSF48065">
    <property type="entry name" value="DBL homology domain (DH-domain)"/>
    <property type="match status" value="1"/>
</dbReference>
<dbReference type="OrthoDB" id="660555at2759"/>
<dbReference type="PROSITE" id="PS50010">
    <property type="entry name" value="DH_2"/>
    <property type="match status" value="1"/>
</dbReference>
<dbReference type="PANTHER" id="PTHR12673:SF159">
    <property type="entry name" value="LD03170P"/>
    <property type="match status" value="1"/>
</dbReference>
<proteinExistence type="predicted"/>
<dbReference type="EMBL" id="KZ989539">
    <property type="protein sequence ID" value="RKP26019.1"/>
    <property type="molecule type" value="Genomic_DNA"/>
</dbReference>
<dbReference type="GO" id="GO:0005737">
    <property type="term" value="C:cytoplasm"/>
    <property type="evidence" value="ECO:0007669"/>
    <property type="project" value="TreeGrafter"/>
</dbReference>
<evidence type="ECO:0000256" key="1">
    <source>
        <dbReference type="SAM" id="MobiDB-lite"/>
    </source>
</evidence>